<accession>A0A6J4JRA6</accession>
<dbReference type="Pfam" id="PF13358">
    <property type="entry name" value="DDE_3"/>
    <property type="match status" value="1"/>
</dbReference>
<dbReference type="InterPro" id="IPR036397">
    <property type="entry name" value="RNaseH_sf"/>
</dbReference>
<evidence type="ECO:0000313" key="2">
    <source>
        <dbReference type="EMBL" id="CAA9285507.1"/>
    </source>
</evidence>
<reference evidence="2" key="1">
    <citation type="submission" date="2020-02" db="EMBL/GenBank/DDBJ databases">
        <authorList>
            <person name="Meier V. D."/>
        </authorList>
    </citation>
    <scope>NUCLEOTIDE SEQUENCE</scope>
    <source>
        <strain evidence="2">AVDCRST_MAG63</strain>
    </source>
</reference>
<evidence type="ECO:0000259" key="1">
    <source>
        <dbReference type="Pfam" id="PF13358"/>
    </source>
</evidence>
<dbReference type="GO" id="GO:0003676">
    <property type="term" value="F:nucleic acid binding"/>
    <property type="evidence" value="ECO:0007669"/>
    <property type="project" value="InterPro"/>
</dbReference>
<dbReference type="InterPro" id="IPR038717">
    <property type="entry name" value="Tc1-like_DDE_dom"/>
</dbReference>
<dbReference type="AlphaFoldDB" id="A0A6J4JRA6"/>
<name>A0A6J4JRA6_9BACT</name>
<dbReference type="EMBL" id="CADCTO010000532">
    <property type="protein sequence ID" value="CAA9285507.1"/>
    <property type="molecule type" value="Genomic_DNA"/>
</dbReference>
<organism evidence="2">
    <name type="scientific">uncultured Armatimonadetes bacterium</name>
    <dbReference type="NCBI Taxonomy" id="157466"/>
    <lineage>
        <taxon>Bacteria</taxon>
        <taxon>Bacillati</taxon>
        <taxon>Armatimonadota</taxon>
        <taxon>environmental samples</taxon>
    </lineage>
</organism>
<protein>
    <recommendedName>
        <fullName evidence="1">Tc1-like transposase DDE domain-containing protein</fullName>
    </recommendedName>
</protein>
<dbReference type="Gene3D" id="3.30.420.10">
    <property type="entry name" value="Ribonuclease H-like superfamily/Ribonuclease H"/>
    <property type="match status" value="1"/>
</dbReference>
<feature type="domain" description="Tc1-like transposase DDE" evidence="1">
    <location>
        <begin position="80"/>
        <end position="179"/>
    </location>
</feature>
<proteinExistence type="predicted"/>
<sequence length="202" mass="22580">MAASHPTRALGFQDEVWWSRLAQPALRGRVEADRPLRLVEQAVAEEGPGPKALACYGLLLRAATADGGWQDETWLRFVDGRPVSAVTTEYLARCCARLQAAGEEALLLVWDNASWHVSRAVRAWIRAHNRQVKWSGRGVRIIPCRLPIKSPWLNPIEPKWAHGKRRVVEPARLLSADELIDRVYAAFDCDHEPLLAIPAEAA</sequence>
<gene>
    <name evidence="2" type="ORF">AVDCRST_MAG63-3922</name>
</gene>